<evidence type="ECO:0000313" key="3">
    <source>
        <dbReference type="Proteomes" id="UP000825729"/>
    </source>
</evidence>
<reference evidence="2 3" key="1">
    <citation type="submission" date="2021-07" db="EMBL/GenBank/DDBJ databases">
        <title>The Aristolochia fimbriata genome: insights into angiosperm evolution, floral development and chemical biosynthesis.</title>
        <authorList>
            <person name="Jiao Y."/>
        </authorList>
    </citation>
    <scope>NUCLEOTIDE SEQUENCE [LARGE SCALE GENOMIC DNA]</scope>
    <source>
        <strain evidence="2">IBCAS-2021</strain>
        <tissue evidence="2">Leaf</tissue>
    </source>
</reference>
<dbReference type="AlphaFoldDB" id="A0AAV7E0J2"/>
<dbReference type="EMBL" id="JAINDJ010000008">
    <property type="protein sequence ID" value="KAG9440928.1"/>
    <property type="molecule type" value="Genomic_DNA"/>
</dbReference>
<feature type="compositionally biased region" description="Polar residues" evidence="1">
    <location>
        <begin position="325"/>
        <end position="337"/>
    </location>
</feature>
<gene>
    <name evidence="2" type="ORF">H6P81_021093</name>
</gene>
<dbReference type="SUPFAM" id="SSF81296">
    <property type="entry name" value="E set domains"/>
    <property type="match status" value="1"/>
</dbReference>
<dbReference type="InterPro" id="IPR014756">
    <property type="entry name" value="Ig_E-set"/>
</dbReference>
<protein>
    <submittedName>
        <fullName evidence="2">Uncharacterized protein</fullName>
    </submittedName>
</protein>
<comment type="caution">
    <text evidence="2">The sequence shown here is derived from an EMBL/GenBank/DDBJ whole genome shotgun (WGS) entry which is preliminary data.</text>
</comment>
<dbReference type="InterPro" id="IPR014752">
    <property type="entry name" value="Arrestin-like_C"/>
</dbReference>
<dbReference type="Gene3D" id="2.60.40.640">
    <property type="match status" value="1"/>
</dbReference>
<dbReference type="InterPro" id="IPR014848">
    <property type="entry name" value="Rgp1"/>
</dbReference>
<organism evidence="2 3">
    <name type="scientific">Aristolochia fimbriata</name>
    <name type="common">White veined hardy Dutchman's pipe vine</name>
    <dbReference type="NCBI Taxonomy" id="158543"/>
    <lineage>
        <taxon>Eukaryota</taxon>
        <taxon>Viridiplantae</taxon>
        <taxon>Streptophyta</taxon>
        <taxon>Embryophyta</taxon>
        <taxon>Tracheophyta</taxon>
        <taxon>Spermatophyta</taxon>
        <taxon>Magnoliopsida</taxon>
        <taxon>Magnoliidae</taxon>
        <taxon>Piperales</taxon>
        <taxon>Aristolochiaceae</taxon>
        <taxon>Aristolochia</taxon>
    </lineage>
</organism>
<sequence length="537" mass="60389">MSLEFFRRLGSFWGNEETGGPSSEKLAPSVKLQTDKEVYRPGDTVLATIEICNPTVANADYSLLVENLKFEIKGVGKLDPHWFTMQKPSYGLKQRRGECIFLDCTTPSVVSKLIVSSGCTKTYMFRMELPKHIPPSYRGTTVRYMYYVRSMLLGHWLALENGHLNREPMKDLVKTEVHVPLQIWVNQKSNGMHAEDGKKDGNFPSATIQMDIYWKEKEGDSEWVRSNELDGIEEGYDSSKDEIASVSSYNPSRGNLSRDFGSSFSLQSQAPRPSNREGLNVQVERLSVSSCAALPQLLATEVLHDSSGDVLSPGKRLAHSSAVLSPGQQRNYPQSHFSNDDGGAPSPPGPMEPVASEGFIRGRSYNIRMDDQVLLRFSPKNSDSTYYFGDVIGGTLTFFHEEGTRRCLEVSITLETSESLIQPYIHSQKNPPSITKVQSDHYEVVADLLQTSFLFSIPMDGPMTFSTPHISVRWALRFEFFTTPKNVDWTRYEHPLLINGREKSEWVLPITVHAPPPRPQGVKNEKPLSLGELWVRS</sequence>
<dbReference type="Proteomes" id="UP000825729">
    <property type="component" value="Unassembled WGS sequence"/>
</dbReference>
<proteinExistence type="predicted"/>
<feature type="region of interest" description="Disordered" evidence="1">
    <location>
        <begin position="325"/>
        <end position="356"/>
    </location>
</feature>
<dbReference type="PANTHER" id="PTHR12507">
    <property type="entry name" value="REDUCED GROWTH PHENOTYPE 1 RGP1, YEAST -RELATED"/>
    <property type="match status" value="1"/>
</dbReference>
<evidence type="ECO:0000256" key="1">
    <source>
        <dbReference type="SAM" id="MobiDB-lite"/>
    </source>
</evidence>
<name>A0AAV7E0J2_ARIFI</name>
<keyword evidence="3" id="KW-1185">Reference proteome</keyword>
<evidence type="ECO:0000313" key="2">
    <source>
        <dbReference type="EMBL" id="KAG9440928.1"/>
    </source>
</evidence>
<accession>A0AAV7E0J2</accession>
<dbReference type="Pfam" id="PF08737">
    <property type="entry name" value="Rgp1"/>
    <property type="match status" value="1"/>
</dbReference>